<evidence type="ECO:0000256" key="6">
    <source>
        <dbReference type="ARBA" id="ARBA00022723"/>
    </source>
</evidence>
<keyword evidence="5 12" id="KW-0235">DNA replication</keyword>
<feature type="domain" description="Toprim" evidence="13">
    <location>
        <begin position="262"/>
        <end position="345"/>
    </location>
</feature>
<dbReference type="PANTHER" id="PTHR30313:SF2">
    <property type="entry name" value="DNA PRIMASE"/>
    <property type="match status" value="1"/>
</dbReference>
<keyword evidence="2 12" id="KW-0639">Primosome</keyword>
<keyword evidence="7 12" id="KW-0863">Zinc-finger</keyword>
<dbReference type="HAMAP" id="MF_00974">
    <property type="entry name" value="DNA_primase_DnaG"/>
    <property type="match status" value="1"/>
</dbReference>
<evidence type="ECO:0000256" key="7">
    <source>
        <dbReference type="ARBA" id="ARBA00022771"/>
    </source>
</evidence>
<organism evidence="14 15">
    <name type="scientific">Rikenella microfusus</name>
    <dbReference type="NCBI Taxonomy" id="28139"/>
    <lineage>
        <taxon>Bacteria</taxon>
        <taxon>Pseudomonadati</taxon>
        <taxon>Bacteroidota</taxon>
        <taxon>Bacteroidia</taxon>
        <taxon>Bacteroidales</taxon>
        <taxon>Rikenellaceae</taxon>
        <taxon>Rikenella</taxon>
    </lineage>
</organism>
<keyword evidence="4 12" id="KW-0548">Nucleotidyltransferase</keyword>
<keyword evidence="1 12" id="KW-0240">DNA-directed RNA polymerase</keyword>
<evidence type="ECO:0000256" key="5">
    <source>
        <dbReference type="ARBA" id="ARBA00022705"/>
    </source>
</evidence>
<dbReference type="GO" id="GO:0006269">
    <property type="term" value="P:DNA replication, synthesis of primer"/>
    <property type="evidence" value="ECO:0007669"/>
    <property type="project" value="UniProtKB-UniRule"/>
</dbReference>
<evidence type="ECO:0000259" key="13">
    <source>
        <dbReference type="PROSITE" id="PS50880"/>
    </source>
</evidence>
<dbReference type="SUPFAM" id="SSF57783">
    <property type="entry name" value="Zinc beta-ribbon"/>
    <property type="match status" value="1"/>
</dbReference>
<evidence type="ECO:0000256" key="10">
    <source>
        <dbReference type="ARBA" id="ARBA00023125"/>
    </source>
</evidence>
<dbReference type="FunFam" id="3.40.1360.10:FF:000002">
    <property type="entry name" value="DNA primase"/>
    <property type="match status" value="1"/>
</dbReference>
<dbReference type="PROSITE" id="PS50880">
    <property type="entry name" value="TOPRIM"/>
    <property type="match status" value="1"/>
</dbReference>
<evidence type="ECO:0000256" key="3">
    <source>
        <dbReference type="ARBA" id="ARBA00022679"/>
    </source>
</evidence>
<feature type="zinc finger region" description="CHC2-type" evidence="12">
    <location>
        <begin position="37"/>
        <end position="61"/>
    </location>
</feature>
<dbReference type="EC" id="2.7.7.101" evidence="12"/>
<dbReference type="InterPro" id="IPR030846">
    <property type="entry name" value="DnaG_bac"/>
</dbReference>
<name>A0A379MR14_9BACT</name>
<dbReference type="GO" id="GO:0003899">
    <property type="term" value="F:DNA-directed RNA polymerase activity"/>
    <property type="evidence" value="ECO:0007669"/>
    <property type="project" value="UniProtKB-UniRule"/>
</dbReference>
<dbReference type="SMART" id="SM00400">
    <property type="entry name" value="ZnF_CHCC"/>
    <property type="match status" value="1"/>
</dbReference>
<dbReference type="SUPFAM" id="SSF56731">
    <property type="entry name" value="DNA primase core"/>
    <property type="match status" value="1"/>
</dbReference>
<evidence type="ECO:0000256" key="4">
    <source>
        <dbReference type="ARBA" id="ARBA00022695"/>
    </source>
</evidence>
<keyword evidence="9" id="KW-0460">Magnesium</keyword>
<protein>
    <recommendedName>
        <fullName evidence="12">DNA primase</fullName>
        <ecNumber evidence="12">2.7.7.101</ecNumber>
    </recommendedName>
</protein>
<dbReference type="InterPro" id="IPR013264">
    <property type="entry name" value="DNAG_N"/>
</dbReference>
<keyword evidence="8 12" id="KW-0862">Zinc</keyword>
<keyword evidence="3 12" id="KW-0808">Transferase</keyword>
<dbReference type="AlphaFoldDB" id="A0A379MR14"/>
<dbReference type="InterPro" id="IPR002694">
    <property type="entry name" value="Znf_CHC2"/>
</dbReference>
<dbReference type="Gene3D" id="3.90.580.10">
    <property type="entry name" value="Zinc finger, CHC2-type domain"/>
    <property type="match status" value="1"/>
</dbReference>
<keyword evidence="11 12" id="KW-0804">Transcription</keyword>
<dbReference type="Gene3D" id="3.40.1360.10">
    <property type="match status" value="1"/>
</dbReference>
<gene>
    <name evidence="14" type="primary">dnaG_1</name>
    <name evidence="12" type="synonym">dnaG</name>
    <name evidence="14" type="ORF">NCTC11190_00247</name>
</gene>
<dbReference type="InterPro" id="IPR036977">
    <property type="entry name" value="DNA_primase_Znf_CHC2"/>
</dbReference>
<evidence type="ECO:0000256" key="9">
    <source>
        <dbReference type="ARBA" id="ARBA00022842"/>
    </source>
</evidence>
<dbReference type="PANTHER" id="PTHR30313">
    <property type="entry name" value="DNA PRIMASE"/>
    <property type="match status" value="1"/>
</dbReference>
<evidence type="ECO:0000256" key="11">
    <source>
        <dbReference type="ARBA" id="ARBA00023163"/>
    </source>
</evidence>
<keyword evidence="10 12" id="KW-0238">DNA-binding</keyword>
<comment type="domain">
    <text evidence="12">Contains an N-terminal zinc-binding domain, a central core domain that contains the primase activity, and a C-terminal DnaB-binding domain.</text>
</comment>
<dbReference type="FunFam" id="3.90.580.10:FF:000001">
    <property type="entry name" value="DNA primase"/>
    <property type="match status" value="1"/>
</dbReference>
<dbReference type="STRING" id="880526.GCA_000427365_01195"/>
<dbReference type="GO" id="GO:1990077">
    <property type="term" value="C:primosome complex"/>
    <property type="evidence" value="ECO:0007669"/>
    <property type="project" value="UniProtKB-KW"/>
</dbReference>
<sequence length="678" mass="76440">MIDRQTVDRIFAAADIVEVVSDFVTLKKKGVNYQACCPFHNEKTPSFVVSPSKGLYKCFGCGKGGNAISFVMEHEGLSYVEALKWVAKKYGIEVKEKEQTPEERQRNDDRESMMVVTSWANQYFVEQLKTQEGQSVGVGYFRERGFTDATIAKFQLGYCPTKGDAMTQTALAEGYREQFLVGTGLTIKREAQNGGGYYDRFCGRVMFPVHSLSGRVIAFGGRTLRTDKKVAKYLNSPESEIYHKSNTLYGIYFAKKAITQFNRCILVEGYTDVLQMHQSGVENVVASSGTSLTVEQIKLIKRFTKNVTVIYDGDAAGIKASMRGIDMILREGLTVRCVLLPDGEDPDSFAKSHNATELQAYIEEHEEDFISFKTRILLGDAAEDPIKRAEVITSVVESIATIPEAITRSVFIRECAQKLEIDEDILIREVAKKRVTMVDGQAGREAMENAHRKEQFLRRHEADPNAAPAYSPDAPLTEPAAPIDLAPKLSFAEQGLNRELDRLERELVGYLLKYGGENFDFEMSPTEIVSLSVAETIIGDLEMDRIEMHNPLCRRIYEEYVQEYREHGAPPANHFINHPSPEVAALAVDLLTEEETYAPSRMWERYEIRVSTERERLGEAIPKAITIYKSKVVSSIIASLQKELLGIDTMEEAQEIMQRLGSLNELRKSIYEKYLRTV</sequence>
<evidence type="ECO:0000313" key="15">
    <source>
        <dbReference type="Proteomes" id="UP000255233"/>
    </source>
</evidence>
<evidence type="ECO:0000256" key="8">
    <source>
        <dbReference type="ARBA" id="ARBA00022833"/>
    </source>
</evidence>
<dbReference type="EMBL" id="UGVL01000001">
    <property type="protein sequence ID" value="SUE33052.1"/>
    <property type="molecule type" value="Genomic_DNA"/>
</dbReference>
<dbReference type="CDD" id="cd03364">
    <property type="entry name" value="TOPRIM_DnaG_primases"/>
    <property type="match status" value="1"/>
</dbReference>
<dbReference type="Pfam" id="PF01807">
    <property type="entry name" value="Zn_ribbon_DnaG"/>
    <property type="match status" value="1"/>
</dbReference>
<dbReference type="RefSeq" id="WP_027290915.1">
    <property type="nucleotide sequence ID" value="NZ_UGVL01000001.1"/>
</dbReference>
<dbReference type="InterPro" id="IPR037068">
    <property type="entry name" value="DNA_primase_core_N_sf"/>
</dbReference>
<dbReference type="GO" id="GO:0000428">
    <property type="term" value="C:DNA-directed RNA polymerase complex"/>
    <property type="evidence" value="ECO:0007669"/>
    <property type="project" value="UniProtKB-KW"/>
</dbReference>
<comment type="subunit">
    <text evidence="12">Monomer. Interacts with DnaB.</text>
</comment>
<dbReference type="InterPro" id="IPR006171">
    <property type="entry name" value="TOPRIM_dom"/>
</dbReference>
<evidence type="ECO:0000256" key="2">
    <source>
        <dbReference type="ARBA" id="ARBA00022515"/>
    </source>
</evidence>
<evidence type="ECO:0000256" key="12">
    <source>
        <dbReference type="HAMAP-Rule" id="MF_00974"/>
    </source>
</evidence>
<comment type="function">
    <text evidence="12">RNA polymerase that catalyzes the synthesis of short RNA molecules used as primers for DNA polymerase during DNA replication.</text>
</comment>
<dbReference type="InterPro" id="IPR050219">
    <property type="entry name" value="DnaG_primase"/>
</dbReference>
<keyword evidence="6 12" id="KW-0479">Metal-binding</keyword>
<dbReference type="Pfam" id="PF13155">
    <property type="entry name" value="Toprim_2"/>
    <property type="match status" value="1"/>
</dbReference>
<dbReference type="Pfam" id="PF10410">
    <property type="entry name" value="DnaB_bind"/>
    <property type="match status" value="1"/>
</dbReference>
<dbReference type="GO" id="GO:0005737">
    <property type="term" value="C:cytoplasm"/>
    <property type="evidence" value="ECO:0007669"/>
    <property type="project" value="TreeGrafter"/>
</dbReference>
<dbReference type="InterPro" id="IPR006295">
    <property type="entry name" value="DNA_primase_DnaG"/>
</dbReference>
<dbReference type="GO" id="GO:0008270">
    <property type="term" value="F:zinc ion binding"/>
    <property type="evidence" value="ECO:0007669"/>
    <property type="project" value="UniProtKB-UniRule"/>
</dbReference>
<dbReference type="Proteomes" id="UP000255233">
    <property type="component" value="Unassembled WGS sequence"/>
</dbReference>
<proteinExistence type="inferred from homology"/>
<comment type="similarity">
    <text evidence="12">Belongs to the DnaG primase family.</text>
</comment>
<dbReference type="Pfam" id="PF08275">
    <property type="entry name" value="DNAG_N"/>
    <property type="match status" value="1"/>
</dbReference>
<comment type="catalytic activity">
    <reaction evidence="12">
        <text>ssDNA + n NTP = ssDNA/pppN(pN)n-1 hybrid + (n-1) diphosphate.</text>
        <dbReference type="EC" id="2.7.7.101"/>
    </reaction>
</comment>
<evidence type="ECO:0000256" key="1">
    <source>
        <dbReference type="ARBA" id="ARBA00022478"/>
    </source>
</evidence>
<reference evidence="14 15" key="1">
    <citation type="submission" date="2018-06" db="EMBL/GenBank/DDBJ databases">
        <authorList>
            <consortium name="Pathogen Informatics"/>
            <person name="Doyle S."/>
        </authorList>
    </citation>
    <scope>NUCLEOTIDE SEQUENCE [LARGE SCALE GENOMIC DNA]</scope>
    <source>
        <strain evidence="14 15">NCTC11190</strain>
    </source>
</reference>
<dbReference type="Gene3D" id="3.90.980.10">
    <property type="entry name" value="DNA primase, catalytic core, N-terminal domain"/>
    <property type="match status" value="1"/>
</dbReference>
<dbReference type="InterPro" id="IPR034151">
    <property type="entry name" value="TOPRIM_DnaG_bac"/>
</dbReference>
<comment type="cofactor">
    <cofactor evidence="12">
        <name>Zn(2+)</name>
        <dbReference type="ChEBI" id="CHEBI:29105"/>
    </cofactor>
    <text evidence="12">Binds 1 zinc ion per monomer.</text>
</comment>
<accession>A0A379MR14</accession>
<dbReference type="NCBIfam" id="TIGR01391">
    <property type="entry name" value="dnaG"/>
    <property type="match status" value="1"/>
</dbReference>
<dbReference type="InterPro" id="IPR019475">
    <property type="entry name" value="DNA_primase_DnaB-bd"/>
</dbReference>
<dbReference type="GO" id="GO:0003677">
    <property type="term" value="F:DNA binding"/>
    <property type="evidence" value="ECO:0007669"/>
    <property type="project" value="UniProtKB-KW"/>
</dbReference>
<dbReference type="SMART" id="SM00493">
    <property type="entry name" value="TOPRIM"/>
    <property type="match status" value="1"/>
</dbReference>
<dbReference type="OrthoDB" id="9803773at2"/>
<evidence type="ECO:0000313" key="14">
    <source>
        <dbReference type="EMBL" id="SUE33052.1"/>
    </source>
</evidence>
<keyword evidence="15" id="KW-1185">Reference proteome</keyword>